<evidence type="ECO:0000256" key="2">
    <source>
        <dbReference type="ARBA" id="ARBA00038825"/>
    </source>
</evidence>
<dbReference type="Pfam" id="PF01593">
    <property type="entry name" value="Amino_oxidase"/>
    <property type="match status" value="1"/>
</dbReference>
<dbReference type="Proteomes" id="UP000323258">
    <property type="component" value="Unassembled WGS sequence"/>
</dbReference>
<dbReference type="InterPro" id="IPR002937">
    <property type="entry name" value="Amino_oxidase"/>
</dbReference>
<reference evidence="5 6" key="1">
    <citation type="submission" date="2019-08" db="EMBL/GenBank/DDBJ databases">
        <authorList>
            <person name="Seo Y.L."/>
        </authorList>
    </citation>
    <scope>NUCLEOTIDE SEQUENCE [LARGE SCALE GENOMIC DNA]</scope>
    <source>
        <strain evidence="5 6">MaA-C15</strain>
    </source>
</reference>
<dbReference type="Gene3D" id="3.50.50.60">
    <property type="entry name" value="FAD/NAD(P)-binding domain"/>
    <property type="match status" value="2"/>
</dbReference>
<evidence type="ECO:0000313" key="5">
    <source>
        <dbReference type="EMBL" id="TYR34906.1"/>
    </source>
</evidence>
<name>A0A5D4H214_9HYPH</name>
<accession>A0A5D4H214</accession>
<evidence type="ECO:0000256" key="1">
    <source>
        <dbReference type="ARBA" id="ARBA00037217"/>
    </source>
</evidence>
<feature type="domain" description="Amine oxidase" evidence="4">
    <location>
        <begin position="15"/>
        <end position="522"/>
    </location>
</feature>
<dbReference type="SUPFAM" id="SSF51905">
    <property type="entry name" value="FAD/NAD(P)-binding domain"/>
    <property type="match status" value="1"/>
</dbReference>
<evidence type="ECO:0000313" key="6">
    <source>
        <dbReference type="Proteomes" id="UP000323258"/>
    </source>
</evidence>
<evidence type="ECO:0000259" key="4">
    <source>
        <dbReference type="Pfam" id="PF01593"/>
    </source>
</evidence>
<keyword evidence="6" id="KW-1185">Reference proteome</keyword>
<dbReference type="RefSeq" id="WP_148913323.1">
    <property type="nucleotide sequence ID" value="NZ_VSZS01000054.1"/>
</dbReference>
<reference evidence="5 6" key="2">
    <citation type="submission" date="2019-09" db="EMBL/GenBank/DDBJ databases">
        <title>Mesorhizobium sp. MaA-C15 isolated from Microcystis aeruginosa.</title>
        <authorList>
            <person name="Jeong S.E."/>
            <person name="Jin H.M."/>
            <person name="Jeon C.O."/>
        </authorList>
    </citation>
    <scope>NUCLEOTIDE SEQUENCE [LARGE SCALE GENOMIC DNA]</scope>
    <source>
        <strain evidence="5 6">MaA-C15</strain>
    </source>
</reference>
<dbReference type="PANTHER" id="PTHR10668:SF103">
    <property type="entry name" value="PYRIDINE NUCLEOTIDE-DISULFIDE OXIDOREDUCTASE DOMAIN-CONTAINING PROTEIN 2"/>
    <property type="match status" value="1"/>
</dbReference>
<sequence length="539" mass="59900">MKTYDAIIIGAGHNGLVNACYLQRAGLDVLVVEKNDWIGGAAVSRELTPGFLYSNCSYVCSLFRPEIMRDLELPKHGLQVIAYEGGAVLTQDGDYLASYRDHDAHRREYARWSPRDAEAYERYARDVTRQCRFIQPLLMRTAPDPTSFRPRDVSELVYLGRKFAGLSAQEMAEMLRFWTMSISDFLDEYFETDVIKAYLALSGIIGTALGPMSPGTAYVLLHHYMGEVDGSVGAWGYARGGMGAVTRALADSFRASGGTIRTEAEVERVLVKGGEAKGVVLAGGEEVLGRLVVSNADVKRTFLKLVEEKELPDPFLRRVRNFKIRGSSGKVNIALDSMPEFPALPKDSPCLRGDLHFTDSVERMERAYDDWKAERWSADPFLDMVMPTTLDPTMAAPGKHFMSCFVQYCPPKVDGRDWTDADRDAFAETVISQIADYSPGFRDRIVHMEVRTPRELEAEVGLTEGNIFQGELTFDQLLFNRPVPGYAQYRSPVNGLYMCGSSTHPGGGVMGAPGRNAAAEILRDLKKPTKHMSEAHDVI</sequence>
<gene>
    <name evidence="5" type="ORF">FY036_03550</name>
</gene>
<organism evidence="5 6">
    <name type="scientific">Neoaquamicrobium microcysteis</name>
    <dbReference type="NCBI Taxonomy" id="2682781"/>
    <lineage>
        <taxon>Bacteria</taxon>
        <taxon>Pseudomonadati</taxon>
        <taxon>Pseudomonadota</taxon>
        <taxon>Alphaproteobacteria</taxon>
        <taxon>Hyphomicrobiales</taxon>
        <taxon>Phyllobacteriaceae</taxon>
        <taxon>Neoaquamicrobium</taxon>
    </lineage>
</organism>
<protein>
    <recommendedName>
        <fullName evidence="3">Pyridine nucleotide-disulfide oxidoreductase domain-containing protein 2</fullName>
    </recommendedName>
</protein>
<dbReference type="AlphaFoldDB" id="A0A5D4H214"/>
<dbReference type="EMBL" id="VSZS01000054">
    <property type="protein sequence ID" value="TYR34906.1"/>
    <property type="molecule type" value="Genomic_DNA"/>
</dbReference>
<comment type="caution">
    <text evidence="5">The sequence shown here is derived from an EMBL/GenBank/DDBJ whole genome shotgun (WGS) entry which is preliminary data.</text>
</comment>
<dbReference type="PANTHER" id="PTHR10668">
    <property type="entry name" value="PHYTOENE DEHYDROGENASE"/>
    <property type="match status" value="1"/>
</dbReference>
<dbReference type="GO" id="GO:0016491">
    <property type="term" value="F:oxidoreductase activity"/>
    <property type="evidence" value="ECO:0007669"/>
    <property type="project" value="InterPro"/>
</dbReference>
<proteinExistence type="predicted"/>
<evidence type="ECO:0000256" key="3">
    <source>
        <dbReference type="ARBA" id="ARBA00040298"/>
    </source>
</evidence>
<comment type="subunit">
    <text evidence="2">Interacts with COX5B; this interaction may contribute to localize PYROXD2 to the inner face of the inner mitochondrial membrane.</text>
</comment>
<dbReference type="OrthoDB" id="9774675at2"/>
<comment type="function">
    <text evidence="1">Probable oxidoreductase that may play a role as regulator of mitochondrial function.</text>
</comment>
<dbReference type="InterPro" id="IPR036188">
    <property type="entry name" value="FAD/NAD-bd_sf"/>
</dbReference>